<accession>A0A166U7H5</accession>
<dbReference type="Proteomes" id="UP000076532">
    <property type="component" value="Unassembled WGS sequence"/>
</dbReference>
<protein>
    <submittedName>
        <fullName evidence="1">Uncharacterized protein</fullName>
    </submittedName>
</protein>
<sequence>MITWSSLGSIIYERATLLGHATRGGDPLPGKWVLKVAWSESTRLSEVKILKKAVEHDEKGENGYLPKLLCSKDLEYTTGIIRKSLGICDESDEEKKQVSGSRTSRLLAFKELNGIETLNSDELKTFADIVGSRMDSAVHGQGLERTGTIPFLSLELLANPEFRQGGVVPTYNHDCVTLESQMGLPICLHVAKGSEVFRWLTVDMYKCLEIRSGYLAPQVSGHTNKIGFKHGKLPPPGGKALYRLLEEIMSLLSTSSYIMLKSSIQP</sequence>
<organism evidence="1 2">
    <name type="scientific">Athelia psychrophila</name>
    <dbReference type="NCBI Taxonomy" id="1759441"/>
    <lineage>
        <taxon>Eukaryota</taxon>
        <taxon>Fungi</taxon>
        <taxon>Dikarya</taxon>
        <taxon>Basidiomycota</taxon>
        <taxon>Agaricomycotina</taxon>
        <taxon>Agaricomycetes</taxon>
        <taxon>Agaricomycetidae</taxon>
        <taxon>Atheliales</taxon>
        <taxon>Atheliaceae</taxon>
        <taxon>Athelia</taxon>
    </lineage>
</organism>
<dbReference type="OrthoDB" id="5569250at2759"/>
<name>A0A166U7H5_9AGAM</name>
<proteinExistence type="predicted"/>
<evidence type="ECO:0000313" key="1">
    <source>
        <dbReference type="EMBL" id="KZP31400.1"/>
    </source>
</evidence>
<reference evidence="1 2" key="1">
    <citation type="journal article" date="2016" name="Mol. Biol. Evol.">
        <title>Comparative Genomics of Early-Diverging Mushroom-Forming Fungi Provides Insights into the Origins of Lignocellulose Decay Capabilities.</title>
        <authorList>
            <person name="Nagy L.G."/>
            <person name="Riley R."/>
            <person name="Tritt A."/>
            <person name="Adam C."/>
            <person name="Daum C."/>
            <person name="Floudas D."/>
            <person name="Sun H."/>
            <person name="Yadav J.S."/>
            <person name="Pangilinan J."/>
            <person name="Larsson K.H."/>
            <person name="Matsuura K."/>
            <person name="Barry K."/>
            <person name="Labutti K."/>
            <person name="Kuo R."/>
            <person name="Ohm R.A."/>
            <person name="Bhattacharya S.S."/>
            <person name="Shirouzu T."/>
            <person name="Yoshinaga Y."/>
            <person name="Martin F.M."/>
            <person name="Grigoriev I.V."/>
            <person name="Hibbett D.S."/>
        </authorList>
    </citation>
    <scope>NUCLEOTIDE SEQUENCE [LARGE SCALE GENOMIC DNA]</scope>
    <source>
        <strain evidence="1 2">CBS 109695</strain>
    </source>
</reference>
<gene>
    <name evidence="1" type="ORF">FIBSPDRAFT_1037833</name>
</gene>
<dbReference type="AlphaFoldDB" id="A0A166U7H5"/>
<dbReference type="EMBL" id="KV417490">
    <property type="protein sequence ID" value="KZP31400.1"/>
    <property type="molecule type" value="Genomic_DNA"/>
</dbReference>
<evidence type="ECO:0000313" key="2">
    <source>
        <dbReference type="Proteomes" id="UP000076532"/>
    </source>
</evidence>
<keyword evidence="2" id="KW-1185">Reference proteome</keyword>